<dbReference type="AlphaFoldDB" id="A0AA37S900"/>
<dbReference type="InterPro" id="IPR017871">
    <property type="entry name" value="ABC_transporter-like_CS"/>
</dbReference>
<evidence type="ECO:0000313" key="8">
    <source>
        <dbReference type="Proteomes" id="UP001161389"/>
    </source>
</evidence>
<keyword evidence="8" id="KW-1185">Reference proteome</keyword>
<keyword evidence="2" id="KW-0813">Transport</keyword>
<evidence type="ECO:0000256" key="4">
    <source>
        <dbReference type="ARBA" id="ARBA00022840"/>
    </source>
</evidence>
<reference evidence="7" key="2">
    <citation type="submission" date="2023-01" db="EMBL/GenBank/DDBJ databases">
        <title>Draft genome sequence of Litoribrevibacter albus strain NBRC 110071.</title>
        <authorList>
            <person name="Sun Q."/>
            <person name="Mori K."/>
        </authorList>
    </citation>
    <scope>NUCLEOTIDE SEQUENCE</scope>
    <source>
        <strain evidence="7">NBRC 110071</strain>
    </source>
</reference>
<feature type="compositionally biased region" description="Basic and acidic residues" evidence="5">
    <location>
        <begin position="235"/>
        <end position="254"/>
    </location>
</feature>
<dbReference type="InterPro" id="IPR003593">
    <property type="entry name" value="AAA+_ATPase"/>
</dbReference>
<dbReference type="GO" id="GO:0016887">
    <property type="term" value="F:ATP hydrolysis activity"/>
    <property type="evidence" value="ECO:0007669"/>
    <property type="project" value="InterPro"/>
</dbReference>
<dbReference type="CDD" id="cd03225">
    <property type="entry name" value="ABC_cobalt_CbiO_domain1"/>
    <property type="match status" value="1"/>
</dbReference>
<dbReference type="InterPro" id="IPR050095">
    <property type="entry name" value="ECF_ABC_transporter_ATP-bd"/>
</dbReference>
<dbReference type="PANTHER" id="PTHR43553">
    <property type="entry name" value="HEAVY METAL TRANSPORTER"/>
    <property type="match status" value="1"/>
</dbReference>
<dbReference type="InterPro" id="IPR027417">
    <property type="entry name" value="P-loop_NTPase"/>
</dbReference>
<gene>
    <name evidence="7" type="primary">cbiO</name>
    <name evidence="7" type="ORF">GCM10007876_12820</name>
</gene>
<comment type="caution">
    <text evidence="7">The sequence shown here is derived from an EMBL/GenBank/DDBJ whole genome shotgun (WGS) entry which is preliminary data.</text>
</comment>
<evidence type="ECO:0000259" key="6">
    <source>
        <dbReference type="PROSITE" id="PS50893"/>
    </source>
</evidence>
<dbReference type="InterPro" id="IPR015856">
    <property type="entry name" value="ABC_transpr_CbiO/EcfA_su"/>
</dbReference>
<dbReference type="GO" id="GO:0005524">
    <property type="term" value="F:ATP binding"/>
    <property type="evidence" value="ECO:0007669"/>
    <property type="project" value="UniProtKB-KW"/>
</dbReference>
<comment type="similarity">
    <text evidence="1">Belongs to the ABC transporter superfamily.</text>
</comment>
<dbReference type="Proteomes" id="UP001161389">
    <property type="component" value="Unassembled WGS sequence"/>
</dbReference>
<dbReference type="SUPFAM" id="SSF52540">
    <property type="entry name" value="P-loop containing nucleoside triphosphate hydrolases"/>
    <property type="match status" value="1"/>
</dbReference>
<organism evidence="7 8">
    <name type="scientific">Litoribrevibacter albus</name>
    <dbReference type="NCBI Taxonomy" id="1473156"/>
    <lineage>
        <taxon>Bacteria</taxon>
        <taxon>Pseudomonadati</taxon>
        <taxon>Pseudomonadota</taxon>
        <taxon>Gammaproteobacteria</taxon>
        <taxon>Oceanospirillales</taxon>
        <taxon>Oceanospirillaceae</taxon>
        <taxon>Litoribrevibacter</taxon>
    </lineage>
</organism>
<dbReference type="GO" id="GO:0042626">
    <property type="term" value="F:ATPase-coupled transmembrane transporter activity"/>
    <property type="evidence" value="ECO:0007669"/>
    <property type="project" value="TreeGrafter"/>
</dbReference>
<dbReference type="InterPro" id="IPR003439">
    <property type="entry name" value="ABC_transporter-like_ATP-bd"/>
</dbReference>
<feature type="compositionally biased region" description="Basic residues" evidence="5">
    <location>
        <begin position="221"/>
        <end position="234"/>
    </location>
</feature>
<keyword evidence="3" id="KW-0547">Nucleotide-binding</keyword>
<evidence type="ECO:0000256" key="3">
    <source>
        <dbReference type="ARBA" id="ARBA00022741"/>
    </source>
</evidence>
<name>A0AA37S900_9GAMM</name>
<dbReference type="GO" id="GO:0043190">
    <property type="term" value="C:ATP-binding cassette (ABC) transporter complex"/>
    <property type="evidence" value="ECO:0007669"/>
    <property type="project" value="TreeGrafter"/>
</dbReference>
<feature type="region of interest" description="Disordered" evidence="5">
    <location>
        <begin position="221"/>
        <end position="254"/>
    </location>
</feature>
<evidence type="ECO:0000256" key="2">
    <source>
        <dbReference type="ARBA" id="ARBA00022448"/>
    </source>
</evidence>
<sequence length="254" mass="28058">MNQTLFALDRVSFQRGAKVIFSDVTMTLERGDRLALLGSNGTGKTTLLQMMVGLNKPFTGNLIAFDQERVSESDFRTVRQKVGLLFQDSDDQLFCPTVLEDVAFGPLNLGKSDAEARDIALSTLADLGLSDLSDCITHRLSGGQKRLVALATVLAMSPEVLLLDEPTNALDDDSKERLLSLLASLDMTMIIVSHDQTVIERLANRAMIMREGSLVDAVMHRHPHQHSHSHLHIHAKSDLSHHDPETHTDHHLAD</sequence>
<evidence type="ECO:0000256" key="1">
    <source>
        <dbReference type="ARBA" id="ARBA00005417"/>
    </source>
</evidence>
<protein>
    <submittedName>
        <fullName evidence="7">Cobalt ABC transporter ATP-binding protein</fullName>
    </submittedName>
</protein>
<keyword evidence="4 7" id="KW-0067">ATP-binding</keyword>
<dbReference type="EMBL" id="BSNM01000009">
    <property type="protein sequence ID" value="GLQ30803.1"/>
    <property type="molecule type" value="Genomic_DNA"/>
</dbReference>
<dbReference type="PROSITE" id="PS00211">
    <property type="entry name" value="ABC_TRANSPORTER_1"/>
    <property type="match status" value="1"/>
</dbReference>
<dbReference type="Gene3D" id="3.40.50.300">
    <property type="entry name" value="P-loop containing nucleotide triphosphate hydrolases"/>
    <property type="match status" value="1"/>
</dbReference>
<reference evidence="7" key="1">
    <citation type="journal article" date="2014" name="Int. J. Syst. Evol. Microbiol.">
        <title>Complete genome sequence of Corynebacterium casei LMG S-19264T (=DSM 44701T), isolated from a smear-ripened cheese.</title>
        <authorList>
            <consortium name="US DOE Joint Genome Institute (JGI-PGF)"/>
            <person name="Walter F."/>
            <person name="Albersmeier A."/>
            <person name="Kalinowski J."/>
            <person name="Ruckert C."/>
        </authorList>
    </citation>
    <scope>NUCLEOTIDE SEQUENCE</scope>
    <source>
        <strain evidence="7">NBRC 110071</strain>
    </source>
</reference>
<dbReference type="PROSITE" id="PS50893">
    <property type="entry name" value="ABC_TRANSPORTER_2"/>
    <property type="match status" value="1"/>
</dbReference>
<feature type="domain" description="ABC transporter" evidence="6">
    <location>
        <begin position="6"/>
        <end position="236"/>
    </location>
</feature>
<evidence type="ECO:0000313" key="7">
    <source>
        <dbReference type="EMBL" id="GLQ30803.1"/>
    </source>
</evidence>
<proteinExistence type="inferred from homology"/>
<dbReference type="SMART" id="SM00382">
    <property type="entry name" value="AAA"/>
    <property type="match status" value="1"/>
</dbReference>
<accession>A0AA37S900</accession>
<evidence type="ECO:0000256" key="5">
    <source>
        <dbReference type="SAM" id="MobiDB-lite"/>
    </source>
</evidence>
<dbReference type="PANTHER" id="PTHR43553:SF24">
    <property type="entry name" value="ENERGY-COUPLING FACTOR TRANSPORTER ATP-BINDING PROTEIN ECFA1"/>
    <property type="match status" value="1"/>
</dbReference>
<dbReference type="RefSeq" id="WP_284380163.1">
    <property type="nucleotide sequence ID" value="NZ_BSNM01000009.1"/>
</dbReference>
<dbReference type="Pfam" id="PF00005">
    <property type="entry name" value="ABC_tran"/>
    <property type="match status" value="1"/>
</dbReference>